<dbReference type="Proteomes" id="UP001440599">
    <property type="component" value="Unassembled WGS sequence"/>
</dbReference>
<reference evidence="1 2" key="1">
    <citation type="submission" date="2024-03" db="EMBL/GenBank/DDBJ databases">
        <title>Human intestinal bacterial collection.</title>
        <authorList>
            <person name="Pauvert C."/>
            <person name="Hitch T.C.A."/>
            <person name="Clavel T."/>
        </authorList>
    </citation>
    <scope>NUCLEOTIDE SEQUENCE [LARGE SCALE GENOMIC DNA]</scope>
    <source>
        <strain evidence="1 2">CLA-AP-H34</strain>
    </source>
</reference>
<name>A0ABV1ENU0_9FIRM</name>
<dbReference type="RefSeq" id="WP_349138619.1">
    <property type="nucleotide sequence ID" value="NZ_JBBMFT010000001.1"/>
</dbReference>
<evidence type="ECO:0000313" key="1">
    <source>
        <dbReference type="EMBL" id="MEQ2454943.1"/>
    </source>
</evidence>
<gene>
    <name evidence="1" type="ORF">WMO45_00255</name>
</gene>
<sequence>MEPTYSDLYTHLKKDPDMEAYFSQLPGYIQAQIRAREHQPASLEDLKRMANEAKQVF</sequence>
<comment type="caution">
    <text evidence="1">The sequence shown here is derived from an EMBL/GenBank/DDBJ whole genome shotgun (WGS) entry which is preliminary data.</text>
</comment>
<evidence type="ECO:0000313" key="2">
    <source>
        <dbReference type="Proteomes" id="UP001440599"/>
    </source>
</evidence>
<proteinExistence type="predicted"/>
<accession>A0ABV1ENU0</accession>
<organism evidence="1 2">
    <name type="scientific">Flavonifractor hominis</name>
    <dbReference type="NCBI Taxonomy" id="3133178"/>
    <lineage>
        <taxon>Bacteria</taxon>
        <taxon>Bacillati</taxon>
        <taxon>Bacillota</taxon>
        <taxon>Clostridia</taxon>
        <taxon>Eubacteriales</taxon>
        <taxon>Oscillospiraceae</taxon>
        <taxon>Flavonifractor</taxon>
    </lineage>
</organism>
<protein>
    <submittedName>
        <fullName evidence="1">Uncharacterized protein</fullName>
    </submittedName>
</protein>
<dbReference type="EMBL" id="JBBMFT010000001">
    <property type="protein sequence ID" value="MEQ2454943.1"/>
    <property type="molecule type" value="Genomic_DNA"/>
</dbReference>
<keyword evidence="2" id="KW-1185">Reference proteome</keyword>